<accession>A0ACC0NC99</accession>
<evidence type="ECO:0000313" key="2">
    <source>
        <dbReference type="Proteomes" id="UP001062846"/>
    </source>
</evidence>
<keyword evidence="2" id="KW-1185">Reference proteome</keyword>
<organism evidence="1 2">
    <name type="scientific">Rhododendron molle</name>
    <name type="common">Chinese azalea</name>
    <name type="synonym">Azalea mollis</name>
    <dbReference type="NCBI Taxonomy" id="49168"/>
    <lineage>
        <taxon>Eukaryota</taxon>
        <taxon>Viridiplantae</taxon>
        <taxon>Streptophyta</taxon>
        <taxon>Embryophyta</taxon>
        <taxon>Tracheophyta</taxon>
        <taxon>Spermatophyta</taxon>
        <taxon>Magnoliopsida</taxon>
        <taxon>eudicotyledons</taxon>
        <taxon>Gunneridae</taxon>
        <taxon>Pentapetalae</taxon>
        <taxon>asterids</taxon>
        <taxon>Ericales</taxon>
        <taxon>Ericaceae</taxon>
        <taxon>Ericoideae</taxon>
        <taxon>Rhodoreae</taxon>
        <taxon>Rhododendron</taxon>
    </lineage>
</organism>
<gene>
    <name evidence="1" type="ORF">RHMOL_Rhmol06G0099000</name>
</gene>
<proteinExistence type="predicted"/>
<reference evidence="1" key="1">
    <citation type="submission" date="2022-02" db="EMBL/GenBank/DDBJ databases">
        <title>Plant Genome Project.</title>
        <authorList>
            <person name="Zhang R.-G."/>
        </authorList>
    </citation>
    <scope>NUCLEOTIDE SEQUENCE</scope>
    <source>
        <strain evidence="1">AT1</strain>
    </source>
</reference>
<protein>
    <submittedName>
        <fullName evidence="1">Uncharacterized protein</fullName>
    </submittedName>
</protein>
<dbReference type="Proteomes" id="UP001062846">
    <property type="component" value="Chromosome 6"/>
</dbReference>
<sequence>MNSYFLVLALIQLSLVNTCFGARKLTSLYNPAQMAVTYHNGALLEGDLHLSIHWIRRANPGSNGEDVGVEGFYLSYGFHGSDAQKKSVFIWVDNLSTQCPGRCAWPFH</sequence>
<name>A0ACC0NC99_RHOML</name>
<dbReference type="EMBL" id="CM046393">
    <property type="protein sequence ID" value="KAI8550352.1"/>
    <property type="molecule type" value="Genomic_DNA"/>
</dbReference>
<comment type="caution">
    <text evidence="1">The sequence shown here is derived from an EMBL/GenBank/DDBJ whole genome shotgun (WGS) entry which is preliminary data.</text>
</comment>
<evidence type="ECO:0000313" key="1">
    <source>
        <dbReference type="EMBL" id="KAI8550352.1"/>
    </source>
</evidence>